<protein>
    <submittedName>
        <fullName evidence="9">Putative ABC transport system permease protein</fullName>
    </submittedName>
</protein>
<dbReference type="RefSeq" id="WP_084374318.1">
    <property type="nucleotide sequence ID" value="NZ_FWYF01000004.1"/>
</dbReference>
<feature type="domain" description="ABC3 transporter permease C-terminal" evidence="7">
    <location>
        <begin position="295"/>
        <end position="412"/>
    </location>
</feature>
<dbReference type="Pfam" id="PF12704">
    <property type="entry name" value="MacB_PCD"/>
    <property type="match status" value="1"/>
</dbReference>
<evidence type="ECO:0000256" key="3">
    <source>
        <dbReference type="ARBA" id="ARBA00022692"/>
    </source>
</evidence>
<dbReference type="PANTHER" id="PTHR30572">
    <property type="entry name" value="MEMBRANE COMPONENT OF TRANSPORTER-RELATED"/>
    <property type="match status" value="1"/>
</dbReference>
<dbReference type="EMBL" id="FWYF01000004">
    <property type="protein sequence ID" value="SMD38230.1"/>
    <property type="molecule type" value="Genomic_DNA"/>
</dbReference>
<sequence length="813" mass="89938">MLKNYIKIAIRNLFKHKTFSLINVIGLAGGLTCCLLIFVFVNDELSYDKFQSKKDRIYRLQYFISDFNIGSVPPVFAEHLNDFFPEVEKTTRLFTRDVSVQVDVRDGELKKFEEENIFFTDSSTFEIFDFQFLEGSAELPLQEPFTAIITKQLAEKYFGSQSPIGQIIKMEGKPFRVSAVVAAYPTNSHFHFNALVPYQNMYDLEPEPLATGLRQNFKLNWMVSHSPTYVLLKEGANPEFVNTRFADFVTEKIPENMQKGQSFKIQPLLDIHLNDEVGAQLEPAGSRVFLFVFMAVGALTLLIACINFVNLSTARSLQRTKEIGMRKVMGAWRGSLVAQFLGESFVTAGVAAVVAYISSVFLLPVLNEVTGKELELSALYRPEIVVGFVGLFLVTSLLAGLYPAFFATRISPIYSLKGLSGSQAKGGLSFRKGLIVIQFSISILLISGTLIVYDQLNFLQNKPLGLNKDHIVTAPVMSANFNNVFGAVSQDKRKAMDAFEAELAGIPGVTASTLSAGVPGGGVAHRNVIPDGFTSEDHLLAPVLSVDYDFVSTYGIEIIAGRDFSKEFETDPQAAFIINKTAVDTYDFGTPEEALGRSINMEGKIGKVIGVTQDFNFMPLSQAMGPMIVDIRVAAFTHFSFKINNQNIPQTLSEIEGIWNKHFPTETFAAQFLDEQLAQSYGEQEQLGHLISNFSILAILISCLGSYGMIMFIAGQKMKEVGIRKVLGASVSGLVLMLSQRFVLLAIGAMLIAIPAAYYLANSWLDEFAYRVDISYWNFGIASLVTIALVLVTISFQSIRTATANPVKSLRQE</sequence>
<dbReference type="AlphaFoldDB" id="A0A1W2GNI2"/>
<evidence type="ECO:0000256" key="4">
    <source>
        <dbReference type="ARBA" id="ARBA00022989"/>
    </source>
</evidence>
<dbReference type="InterPro" id="IPR003838">
    <property type="entry name" value="ABC3_permease_C"/>
</dbReference>
<dbReference type="InterPro" id="IPR050250">
    <property type="entry name" value="Macrolide_Exporter_MacB"/>
</dbReference>
<evidence type="ECO:0000256" key="6">
    <source>
        <dbReference type="SAM" id="Phobius"/>
    </source>
</evidence>
<feature type="transmembrane region" description="Helical" evidence="6">
    <location>
        <begin position="774"/>
        <end position="796"/>
    </location>
</feature>
<dbReference type="Pfam" id="PF02687">
    <property type="entry name" value="FtsX"/>
    <property type="match status" value="2"/>
</dbReference>
<gene>
    <name evidence="9" type="ORF">SAMN04488029_3698</name>
</gene>
<keyword evidence="3 6" id="KW-0812">Transmembrane</keyword>
<comment type="subcellular location">
    <subcellularLocation>
        <location evidence="1">Cell membrane</location>
        <topology evidence="1">Multi-pass membrane protein</topology>
    </subcellularLocation>
</comment>
<dbReference type="OrthoDB" id="5933722at2"/>
<feature type="transmembrane region" description="Helical" evidence="6">
    <location>
        <begin position="331"/>
        <end position="364"/>
    </location>
</feature>
<dbReference type="InterPro" id="IPR025857">
    <property type="entry name" value="MacB_PCD"/>
</dbReference>
<evidence type="ECO:0000256" key="2">
    <source>
        <dbReference type="ARBA" id="ARBA00022475"/>
    </source>
</evidence>
<feature type="domain" description="ABC3 transporter permease C-terminal" evidence="7">
    <location>
        <begin position="694"/>
        <end position="806"/>
    </location>
</feature>
<organism evidence="9 10">
    <name type="scientific">Reichenbachiella faecimaris</name>
    <dbReference type="NCBI Taxonomy" id="692418"/>
    <lineage>
        <taxon>Bacteria</taxon>
        <taxon>Pseudomonadati</taxon>
        <taxon>Bacteroidota</taxon>
        <taxon>Cytophagia</taxon>
        <taxon>Cytophagales</taxon>
        <taxon>Reichenbachiellaceae</taxon>
        <taxon>Reichenbachiella</taxon>
    </lineage>
</organism>
<feature type="transmembrane region" description="Helical" evidence="6">
    <location>
        <begin position="694"/>
        <end position="714"/>
    </location>
</feature>
<dbReference type="GO" id="GO:0005886">
    <property type="term" value="C:plasma membrane"/>
    <property type="evidence" value="ECO:0007669"/>
    <property type="project" value="UniProtKB-SubCell"/>
</dbReference>
<keyword evidence="4 6" id="KW-1133">Transmembrane helix</keyword>
<evidence type="ECO:0000256" key="5">
    <source>
        <dbReference type="ARBA" id="ARBA00023136"/>
    </source>
</evidence>
<name>A0A1W2GNI2_REIFA</name>
<dbReference type="Proteomes" id="UP000192472">
    <property type="component" value="Unassembled WGS sequence"/>
</dbReference>
<feature type="transmembrane region" description="Helical" evidence="6">
    <location>
        <begin position="384"/>
        <end position="407"/>
    </location>
</feature>
<feature type="transmembrane region" description="Helical" evidence="6">
    <location>
        <begin position="21"/>
        <end position="41"/>
    </location>
</feature>
<dbReference type="PANTHER" id="PTHR30572:SF18">
    <property type="entry name" value="ABC-TYPE MACROLIDE FAMILY EXPORT SYSTEM PERMEASE COMPONENT 2"/>
    <property type="match status" value="1"/>
</dbReference>
<feature type="transmembrane region" description="Helical" evidence="6">
    <location>
        <begin position="433"/>
        <end position="453"/>
    </location>
</feature>
<evidence type="ECO:0000259" key="8">
    <source>
        <dbReference type="Pfam" id="PF12704"/>
    </source>
</evidence>
<accession>A0A1W2GNI2</accession>
<reference evidence="9 10" key="1">
    <citation type="submission" date="2017-04" db="EMBL/GenBank/DDBJ databases">
        <authorList>
            <person name="Afonso C.L."/>
            <person name="Miller P.J."/>
            <person name="Scott M.A."/>
            <person name="Spackman E."/>
            <person name="Goraichik I."/>
            <person name="Dimitrov K.M."/>
            <person name="Suarez D.L."/>
            <person name="Swayne D.E."/>
        </authorList>
    </citation>
    <scope>NUCLEOTIDE SEQUENCE [LARGE SCALE GENOMIC DNA]</scope>
    <source>
        <strain evidence="9 10">DSM 26133</strain>
    </source>
</reference>
<keyword evidence="10" id="KW-1185">Reference proteome</keyword>
<dbReference type="STRING" id="692418.SAMN04488029_3698"/>
<evidence type="ECO:0000256" key="1">
    <source>
        <dbReference type="ARBA" id="ARBA00004651"/>
    </source>
</evidence>
<feature type="domain" description="MacB-like periplasmic core" evidence="8">
    <location>
        <begin position="20"/>
        <end position="242"/>
    </location>
</feature>
<evidence type="ECO:0000313" key="9">
    <source>
        <dbReference type="EMBL" id="SMD38230.1"/>
    </source>
</evidence>
<proteinExistence type="predicted"/>
<dbReference type="GO" id="GO:0022857">
    <property type="term" value="F:transmembrane transporter activity"/>
    <property type="evidence" value="ECO:0007669"/>
    <property type="project" value="TreeGrafter"/>
</dbReference>
<evidence type="ECO:0000259" key="7">
    <source>
        <dbReference type="Pfam" id="PF02687"/>
    </source>
</evidence>
<evidence type="ECO:0000313" key="10">
    <source>
        <dbReference type="Proteomes" id="UP000192472"/>
    </source>
</evidence>
<feature type="transmembrane region" description="Helical" evidence="6">
    <location>
        <begin position="726"/>
        <end position="754"/>
    </location>
</feature>
<feature type="transmembrane region" description="Helical" evidence="6">
    <location>
        <begin position="288"/>
        <end position="310"/>
    </location>
</feature>
<keyword evidence="5 6" id="KW-0472">Membrane</keyword>
<keyword evidence="2" id="KW-1003">Cell membrane</keyword>